<proteinExistence type="predicted"/>
<dbReference type="EMBL" id="JBHTJF010000016">
    <property type="protein sequence ID" value="MFD0942924.1"/>
    <property type="molecule type" value="Genomic_DNA"/>
</dbReference>
<name>A0ABW3H163_9BACL</name>
<evidence type="ECO:0000313" key="2">
    <source>
        <dbReference type="Proteomes" id="UP001596976"/>
    </source>
</evidence>
<protein>
    <submittedName>
        <fullName evidence="1">Uncharacterized protein</fullName>
    </submittedName>
</protein>
<dbReference type="RefSeq" id="WP_381009965.1">
    <property type="nucleotide sequence ID" value="NZ_JBHTJF010000016.1"/>
</dbReference>
<organism evidence="1 2">
    <name type="scientific">Savagea faecisuis</name>
    <dbReference type="NCBI Taxonomy" id="1274803"/>
    <lineage>
        <taxon>Bacteria</taxon>
        <taxon>Bacillati</taxon>
        <taxon>Bacillota</taxon>
        <taxon>Bacilli</taxon>
        <taxon>Bacillales</taxon>
        <taxon>Caryophanaceae</taxon>
        <taxon>Savagea</taxon>
    </lineage>
</organism>
<comment type="caution">
    <text evidence="1">The sequence shown here is derived from an EMBL/GenBank/DDBJ whole genome shotgun (WGS) entry which is preliminary data.</text>
</comment>
<evidence type="ECO:0000313" key="1">
    <source>
        <dbReference type="EMBL" id="MFD0942924.1"/>
    </source>
</evidence>
<accession>A0ABW3H163</accession>
<gene>
    <name evidence="1" type="ORF">ACFQ0V_03975</name>
</gene>
<keyword evidence="2" id="KW-1185">Reference proteome</keyword>
<sequence>MYDFSTLPGSSAVAGFEPLLVDEKIQYTFTESADEGKLYNDLNERLITLEVSLTIDREVLNTIEDDAKELRLLVDEKEEVLMRIDWLERLDKVQQGLEDVQTKEEAQKLLRLIAPCQTSPLKNELKLELETLVESLPSEQVEEVQMTDAEVLMEKAVEEAGDTFINLGKAGRDSVIADVLDQYGKNASIDVVQELTQTLEQRVKALKEVKESSELIEQLDSLPLQHLANIPTEYEEEVLEKLLITPNWNGLFHLDRLILQYTKQIEHQHTPVQEGVQATLVMNDGLMKQLGVQKV</sequence>
<dbReference type="Proteomes" id="UP001596976">
    <property type="component" value="Unassembled WGS sequence"/>
</dbReference>
<reference evidence="2" key="1">
    <citation type="journal article" date="2019" name="Int. J. Syst. Evol. Microbiol.">
        <title>The Global Catalogue of Microorganisms (GCM) 10K type strain sequencing project: providing services to taxonomists for standard genome sequencing and annotation.</title>
        <authorList>
            <consortium name="The Broad Institute Genomics Platform"/>
            <consortium name="The Broad Institute Genome Sequencing Center for Infectious Disease"/>
            <person name="Wu L."/>
            <person name="Ma J."/>
        </authorList>
    </citation>
    <scope>NUCLEOTIDE SEQUENCE [LARGE SCALE GENOMIC DNA]</scope>
    <source>
        <strain evidence="2">CCUG 63563</strain>
    </source>
</reference>